<reference evidence="7 8" key="1">
    <citation type="submission" date="2009-01" db="EMBL/GenBank/DDBJ databases">
        <authorList>
            <person name="Qin X."/>
            <person name="Bachman B."/>
            <person name="Battles P."/>
            <person name="Bell A."/>
            <person name="Bess C."/>
            <person name="Bickham C."/>
            <person name="Chaboub L."/>
            <person name="Chen D."/>
            <person name="Coyle M."/>
            <person name="Deiros D.R."/>
            <person name="Dinh H."/>
            <person name="Forbes L."/>
            <person name="Fowler G."/>
            <person name="Francisco L."/>
            <person name="Fu Q."/>
            <person name="Gubbala S."/>
            <person name="Hale W."/>
            <person name="Han Y."/>
            <person name="Hemphill L."/>
            <person name="Highlander S.K."/>
            <person name="Hirani K."/>
            <person name="Hogues M."/>
            <person name="Jackson L."/>
            <person name="Jakkamsetti A."/>
            <person name="Javaid M."/>
            <person name="Jiang H."/>
            <person name="Korchina V."/>
            <person name="Kovar C."/>
            <person name="Lara F."/>
            <person name="Lee S."/>
            <person name="Mata R."/>
            <person name="Mathew T."/>
            <person name="Moen C."/>
            <person name="Morales K."/>
            <person name="Munidasa M."/>
            <person name="Nazareth L."/>
            <person name="Ngo R."/>
            <person name="Nguyen L."/>
            <person name="Okwuonu G."/>
            <person name="Ongeri F."/>
            <person name="Patil S."/>
            <person name="Petrosino J."/>
            <person name="Pham C."/>
            <person name="Pham P."/>
            <person name="Pu L.-L."/>
            <person name="Puazo M."/>
            <person name="Raj R."/>
            <person name="Reid J."/>
            <person name="Rouhana J."/>
            <person name="Saada N."/>
            <person name="Shang Y."/>
            <person name="Simmons D."/>
            <person name="Thornton R."/>
            <person name="Warren J."/>
            <person name="Weissenberger G."/>
            <person name="Zhang J."/>
            <person name="Zhang L."/>
            <person name="Zhou C."/>
            <person name="Zhu D."/>
            <person name="Muzny D."/>
            <person name="Worley K."/>
            <person name="Gibbs R."/>
        </authorList>
    </citation>
    <scope>NUCLEOTIDE SEQUENCE [LARGE SCALE GENOMIC DNA]</scope>
    <source>
        <strain evidence="7 8">DSM 15436</strain>
    </source>
</reference>
<dbReference type="GO" id="GO:0046872">
    <property type="term" value="F:metal ion binding"/>
    <property type="evidence" value="ECO:0007669"/>
    <property type="project" value="UniProtKB-KW"/>
</dbReference>
<evidence type="ECO:0000256" key="2">
    <source>
        <dbReference type="ARBA" id="ARBA00006706"/>
    </source>
</evidence>
<keyword evidence="3 6" id="KW-0808">Transferase</keyword>
<comment type="cofactor">
    <cofactor evidence="1">
        <name>Mg(2+)</name>
        <dbReference type="ChEBI" id="CHEBI:18420"/>
    </cofactor>
</comment>
<dbReference type="CDD" id="cd00685">
    <property type="entry name" value="Trans_IPPS_HT"/>
    <property type="match status" value="1"/>
</dbReference>
<dbReference type="SFLD" id="SFLDG01017">
    <property type="entry name" value="Polyprenyl_Transferase_Like"/>
    <property type="match status" value="1"/>
</dbReference>
<keyword evidence="5" id="KW-0460">Magnesium</keyword>
<evidence type="ECO:0000313" key="7">
    <source>
        <dbReference type="EMBL" id="EEH64634.1"/>
    </source>
</evidence>
<organism evidence="7 8">
    <name type="scientific">Gleimia coleocanis DSM 15436</name>
    <dbReference type="NCBI Taxonomy" id="525245"/>
    <lineage>
        <taxon>Bacteria</taxon>
        <taxon>Bacillati</taxon>
        <taxon>Actinomycetota</taxon>
        <taxon>Actinomycetes</taxon>
        <taxon>Actinomycetales</taxon>
        <taxon>Actinomycetaceae</taxon>
        <taxon>Gleimia</taxon>
    </lineage>
</organism>
<proteinExistence type="inferred from homology"/>
<dbReference type="PROSITE" id="PS00444">
    <property type="entry name" value="POLYPRENYL_SYNTHASE_2"/>
    <property type="match status" value="1"/>
</dbReference>
<dbReference type="AlphaFoldDB" id="C0VYY1"/>
<dbReference type="OrthoDB" id="4497239at2"/>
<evidence type="ECO:0000256" key="3">
    <source>
        <dbReference type="ARBA" id="ARBA00022679"/>
    </source>
</evidence>
<evidence type="ECO:0000256" key="4">
    <source>
        <dbReference type="ARBA" id="ARBA00022723"/>
    </source>
</evidence>
<gene>
    <name evidence="7" type="ORF">HMPREF0044_0371</name>
</gene>
<dbReference type="Pfam" id="PF00348">
    <property type="entry name" value="polyprenyl_synt"/>
    <property type="match status" value="1"/>
</dbReference>
<evidence type="ECO:0000256" key="1">
    <source>
        <dbReference type="ARBA" id="ARBA00001946"/>
    </source>
</evidence>
<evidence type="ECO:0000256" key="6">
    <source>
        <dbReference type="RuleBase" id="RU004466"/>
    </source>
</evidence>
<evidence type="ECO:0000256" key="5">
    <source>
        <dbReference type="ARBA" id="ARBA00022842"/>
    </source>
</evidence>
<dbReference type="InterPro" id="IPR033749">
    <property type="entry name" value="Polyprenyl_synt_CS"/>
</dbReference>
<evidence type="ECO:0000313" key="8">
    <source>
        <dbReference type="Proteomes" id="UP000010301"/>
    </source>
</evidence>
<dbReference type="SUPFAM" id="SSF48576">
    <property type="entry name" value="Terpenoid synthases"/>
    <property type="match status" value="1"/>
</dbReference>
<comment type="caution">
    <text evidence="7">The sequence shown here is derived from an EMBL/GenBank/DDBJ whole genome shotgun (WGS) entry which is preliminary data.</text>
</comment>
<dbReference type="PANTHER" id="PTHR12001">
    <property type="entry name" value="GERANYLGERANYL PYROPHOSPHATE SYNTHASE"/>
    <property type="match status" value="1"/>
</dbReference>
<sequence length="332" mass="35499">MKMTQEQLEALLGADMERVEDLLYKSVTGSGALVDELTSHLSNAGGKRMRPLLVLICAQLGSPSQVASQDVIDAATAVELTHLATLYHDDVMDSAPQRRGVPAAQHQWGNNRAILAGDVLFARASRLVARLGQRTIDYHAQTFERLCIGQLNETFGPETDFDPVEFYIKVLSDKTGSLINTAAVFGAWHGGATDEVAEAVGVYGERIGVAFQLADDVIDLTSDGSVSGKTPGTDLVEGVTTLPILLLRERLSAGTLDAEGQRLLADIDSDLSDSAKLASVVARLRDSEVVAETRQIAQDWAGAAVDALAPLEDSVAKQALVDLAQMMVDRMN</sequence>
<dbReference type="Gene3D" id="1.10.600.10">
    <property type="entry name" value="Farnesyl Diphosphate Synthase"/>
    <property type="match status" value="1"/>
</dbReference>
<dbReference type="GO" id="GO:0004659">
    <property type="term" value="F:prenyltransferase activity"/>
    <property type="evidence" value="ECO:0007669"/>
    <property type="project" value="InterPro"/>
</dbReference>
<keyword evidence="8" id="KW-1185">Reference proteome</keyword>
<dbReference type="Proteomes" id="UP000010301">
    <property type="component" value="Unassembled WGS sequence"/>
</dbReference>
<dbReference type="eggNOG" id="COG0142">
    <property type="taxonomic scope" value="Bacteria"/>
</dbReference>
<protein>
    <submittedName>
        <fullName evidence="7">Polyprenyl synthetase</fullName>
    </submittedName>
</protein>
<dbReference type="RefSeq" id="WP_006547368.1">
    <property type="nucleotide sequence ID" value="NZ_DS999545.1"/>
</dbReference>
<dbReference type="InterPro" id="IPR008949">
    <property type="entry name" value="Isoprenoid_synthase_dom_sf"/>
</dbReference>
<dbReference type="EMBL" id="ACFG01000004">
    <property type="protein sequence ID" value="EEH64634.1"/>
    <property type="molecule type" value="Genomic_DNA"/>
</dbReference>
<name>C0VYY1_9ACTO</name>
<dbReference type="HOGENOM" id="CLU_014015_2_3_11"/>
<dbReference type="GO" id="GO:0008299">
    <property type="term" value="P:isoprenoid biosynthetic process"/>
    <property type="evidence" value="ECO:0007669"/>
    <property type="project" value="InterPro"/>
</dbReference>
<dbReference type="SFLD" id="SFLDS00005">
    <property type="entry name" value="Isoprenoid_Synthase_Type_I"/>
    <property type="match status" value="1"/>
</dbReference>
<dbReference type="InterPro" id="IPR000092">
    <property type="entry name" value="Polyprenyl_synt"/>
</dbReference>
<keyword evidence="4" id="KW-0479">Metal-binding</keyword>
<dbReference type="STRING" id="525245.HMPREF0044_0371"/>
<comment type="similarity">
    <text evidence="2 6">Belongs to the FPP/GGPP synthase family.</text>
</comment>
<accession>C0VYY1</accession>
<dbReference type="PANTHER" id="PTHR12001:SF69">
    <property type="entry name" value="ALL TRANS-POLYPRENYL-DIPHOSPHATE SYNTHASE PDSS1"/>
    <property type="match status" value="1"/>
</dbReference>